<evidence type="ECO:0000313" key="4">
    <source>
        <dbReference type="EMBL" id="EEG77901.1"/>
    </source>
</evidence>
<dbReference type="Gene3D" id="3.20.20.370">
    <property type="entry name" value="Glycoside hydrolase/deacetylase"/>
    <property type="match status" value="1"/>
</dbReference>
<comment type="caution">
    <text evidence="4">The sequence shown here is derived from an EMBL/GenBank/DDBJ whole genome shotgun (WGS) entry which is preliminary data.</text>
</comment>
<dbReference type="PROSITE" id="PS51677">
    <property type="entry name" value="NODB"/>
    <property type="match status" value="1"/>
</dbReference>
<sequence>MGKAIVLIILCCVLVTTYVIFSGSLITTAENPNFADPGAARVESIAAEYVDTIYFNKGRGQERLVSLTFDDGPDKVVTPEIINILNSYGVKGNFFFIGENVLMNPDVVRYAYYDGHLVLNHSFFHDDYTGKSADFIGRDIDRTSDAFKEVIGEIPVLFRPPEEIITHNLLTSIKERDFKIVTWSLDTLDWRVKDKDTLVRTVLDNITPGGIVLMHSIAGNEATAEALPEIIEGLHAKGYEIVTLDRLLRIGKYENAKSKTVTAELDTSLSTDDWEIVWHDEFTGDSIDLTKWNVVEWASDKNNELQYYSYDNVIVNDGYLQLVSKKENYKNRNYTSGAVETKNKFALHYGKVEIRARLPKGQGVFPALWLLADNRTSLPEIDIMEMLGHEPNKIWMVYHYIDKYGRQRNPNSYFVGPDFSEDFHTFGIEWDQDKLVWLVDGEEWFSITEDVPDTPLYLYMNTAIGGDWPGSPDNTTRFPQYFDIDYVRIWKKR</sequence>
<reference evidence="4 5" key="1">
    <citation type="submission" date="2009-02" db="EMBL/GenBank/DDBJ databases">
        <title>Sequencing of the draft genome and assembly of Dethiobacter alkaliphilus AHT 1.</title>
        <authorList>
            <consortium name="US DOE Joint Genome Institute (JGI-PGF)"/>
            <person name="Lucas S."/>
            <person name="Copeland A."/>
            <person name="Lapidus A."/>
            <person name="Glavina del Rio T."/>
            <person name="Dalin E."/>
            <person name="Tice H."/>
            <person name="Bruce D."/>
            <person name="Goodwin L."/>
            <person name="Pitluck S."/>
            <person name="Larimer F."/>
            <person name="Land M.L."/>
            <person name="Hauser L."/>
            <person name="Muyzer G."/>
        </authorList>
    </citation>
    <scope>NUCLEOTIDE SEQUENCE [LARGE SCALE GENOMIC DNA]</scope>
    <source>
        <strain evidence="4 5">AHT 1</strain>
    </source>
</reference>
<dbReference type="EMBL" id="ACJM01000005">
    <property type="protein sequence ID" value="EEG77901.1"/>
    <property type="molecule type" value="Genomic_DNA"/>
</dbReference>
<dbReference type="CDD" id="cd10917">
    <property type="entry name" value="CE4_NodB_like_6s_7s"/>
    <property type="match status" value="1"/>
</dbReference>
<dbReference type="OrthoDB" id="9809583at2"/>
<dbReference type="AlphaFoldDB" id="C0GFE1"/>
<dbReference type="STRING" id="555088.DealDRAFT_1200"/>
<keyword evidence="5" id="KW-1185">Reference proteome</keyword>
<dbReference type="InterPro" id="IPR011330">
    <property type="entry name" value="Glyco_hydro/deAcase_b/a-brl"/>
</dbReference>
<dbReference type="InterPro" id="IPR013320">
    <property type="entry name" value="ConA-like_dom_sf"/>
</dbReference>
<dbReference type="GO" id="GO:0005975">
    <property type="term" value="P:carbohydrate metabolic process"/>
    <property type="evidence" value="ECO:0007669"/>
    <property type="project" value="InterPro"/>
</dbReference>
<dbReference type="PANTHER" id="PTHR10963:SF55">
    <property type="entry name" value="GLYCOSIDE HYDROLASE FAMILY 16 PROTEIN"/>
    <property type="match status" value="1"/>
</dbReference>
<evidence type="ECO:0000259" key="3">
    <source>
        <dbReference type="PROSITE" id="PS51762"/>
    </source>
</evidence>
<feature type="domain" description="NodB homology" evidence="2">
    <location>
        <begin position="63"/>
        <end position="242"/>
    </location>
</feature>
<dbReference type="Gene3D" id="2.60.120.200">
    <property type="match status" value="1"/>
</dbReference>
<dbReference type="SUPFAM" id="SSF88713">
    <property type="entry name" value="Glycoside hydrolase/deacetylase"/>
    <property type="match status" value="1"/>
</dbReference>
<dbReference type="PROSITE" id="PS51762">
    <property type="entry name" value="GH16_2"/>
    <property type="match status" value="1"/>
</dbReference>
<dbReference type="eggNOG" id="COG2273">
    <property type="taxonomic scope" value="Bacteria"/>
</dbReference>
<gene>
    <name evidence="4" type="ORF">DealDRAFT_1200</name>
</gene>
<dbReference type="GO" id="GO:0004553">
    <property type="term" value="F:hydrolase activity, hydrolyzing O-glycosyl compounds"/>
    <property type="evidence" value="ECO:0007669"/>
    <property type="project" value="InterPro"/>
</dbReference>
<proteinExistence type="inferred from homology"/>
<comment type="similarity">
    <text evidence="1">Belongs to the glycosyl hydrolase 16 family.</text>
</comment>
<dbReference type="InterPro" id="IPR050546">
    <property type="entry name" value="Glycosyl_Hydrlase_16"/>
</dbReference>
<dbReference type="CDD" id="cd08023">
    <property type="entry name" value="GH16_laminarinase_like"/>
    <property type="match status" value="1"/>
</dbReference>
<protein>
    <submittedName>
        <fullName evidence="4">Glycoside hydrolase family 16</fullName>
    </submittedName>
</protein>
<dbReference type="PANTHER" id="PTHR10963">
    <property type="entry name" value="GLYCOSYL HYDROLASE-RELATED"/>
    <property type="match status" value="1"/>
</dbReference>
<evidence type="ECO:0000256" key="1">
    <source>
        <dbReference type="ARBA" id="ARBA00006865"/>
    </source>
</evidence>
<accession>C0GFE1</accession>
<dbReference type="InterPro" id="IPR002509">
    <property type="entry name" value="NODB_dom"/>
</dbReference>
<keyword evidence="4" id="KW-0378">Hydrolase</keyword>
<evidence type="ECO:0000259" key="2">
    <source>
        <dbReference type="PROSITE" id="PS51677"/>
    </source>
</evidence>
<name>C0GFE1_DETAL</name>
<dbReference type="eggNOG" id="COG0726">
    <property type="taxonomic scope" value="Bacteria"/>
</dbReference>
<dbReference type="SUPFAM" id="SSF49899">
    <property type="entry name" value="Concanavalin A-like lectins/glucanases"/>
    <property type="match status" value="1"/>
</dbReference>
<dbReference type="Pfam" id="PF00722">
    <property type="entry name" value="Glyco_hydro_16"/>
    <property type="match status" value="1"/>
</dbReference>
<dbReference type="GO" id="GO:0016810">
    <property type="term" value="F:hydrolase activity, acting on carbon-nitrogen (but not peptide) bonds"/>
    <property type="evidence" value="ECO:0007669"/>
    <property type="project" value="InterPro"/>
</dbReference>
<dbReference type="Proteomes" id="UP000006443">
    <property type="component" value="Unassembled WGS sequence"/>
</dbReference>
<evidence type="ECO:0000313" key="5">
    <source>
        <dbReference type="Proteomes" id="UP000006443"/>
    </source>
</evidence>
<dbReference type="InterPro" id="IPR000757">
    <property type="entry name" value="Beta-glucanase-like"/>
</dbReference>
<dbReference type="RefSeq" id="WP_008515789.1">
    <property type="nucleotide sequence ID" value="NZ_ACJM01000005.1"/>
</dbReference>
<feature type="domain" description="GH16" evidence="3">
    <location>
        <begin position="272"/>
        <end position="493"/>
    </location>
</feature>
<dbReference type="Pfam" id="PF01522">
    <property type="entry name" value="Polysacc_deac_1"/>
    <property type="match status" value="1"/>
</dbReference>
<organism evidence="4 5">
    <name type="scientific">Dethiobacter alkaliphilus AHT 1</name>
    <dbReference type="NCBI Taxonomy" id="555088"/>
    <lineage>
        <taxon>Bacteria</taxon>
        <taxon>Bacillati</taxon>
        <taxon>Bacillota</taxon>
        <taxon>Dethiobacteria</taxon>
        <taxon>Dethiobacterales</taxon>
        <taxon>Dethiobacteraceae</taxon>
        <taxon>Dethiobacter</taxon>
    </lineage>
</organism>